<dbReference type="AlphaFoldDB" id="A0A7J6P339"/>
<dbReference type="GO" id="GO:0005737">
    <property type="term" value="C:cytoplasm"/>
    <property type="evidence" value="ECO:0007669"/>
    <property type="project" value="UniProtKB-ARBA"/>
</dbReference>
<keyword evidence="4" id="KW-0677">Repeat</keyword>
<evidence type="ECO:0000256" key="4">
    <source>
        <dbReference type="ARBA" id="ARBA00022737"/>
    </source>
</evidence>
<evidence type="ECO:0000256" key="1">
    <source>
        <dbReference type="ARBA" id="ARBA00007953"/>
    </source>
</evidence>
<name>A0A7J6P339_PEROL</name>
<comment type="similarity">
    <text evidence="1">Belongs to the pseudouridine synthase TruD family.</text>
</comment>
<dbReference type="InterPro" id="IPR011760">
    <property type="entry name" value="PsdUridine_synth_TruD_insert"/>
</dbReference>
<dbReference type="InterPro" id="IPR042214">
    <property type="entry name" value="TruD_catalytic"/>
</dbReference>
<dbReference type="InterPro" id="IPR020103">
    <property type="entry name" value="PsdUridine_synth_cat_dom_sf"/>
</dbReference>
<organism evidence="9 10">
    <name type="scientific">Perkinsus olseni</name>
    <name type="common">Perkinsus atlanticus</name>
    <dbReference type="NCBI Taxonomy" id="32597"/>
    <lineage>
        <taxon>Eukaryota</taxon>
        <taxon>Sar</taxon>
        <taxon>Alveolata</taxon>
        <taxon>Perkinsozoa</taxon>
        <taxon>Perkinsea</taxon>
        <taxon>Perkinsida</taxon>
        <taxon>Perkinsidae</taxon>
        <taxon>Perkinsus</taxon>
    </lineage>
</organism>
<dbReference type="PANTHER" id="PTHR13326:SF21">
    <property type="entry name" value="PSEUDOURIDYLATE SYNTHASE PUS7L"/>
    <property type="match status" value="1"/>
</dbReference>
<dbReference type="EMBL" id="JABANP010000106">
    <property type="protein sequence ID" value="KAF4690160.1"/>
    <property type="molecule type" value="Genomic_DNA"/>
</dbReference>
<keyword evidence="2" id="KW-0853">WD repeat</keyword>
<evidence type="ECO:0000256" key="7">
    <source>
        <dbReference type="SAM" id="MobiDB-lite"/>
    </source>
</evidence>
<feature type="compositionally biased region" description="Polar residues" evidence="7">
    <location>
        <begin position="33"/>
        <end position="43"/>
    </location>
</feature>
<dbReference type="Proteomes" id="UP000541610">
    <property type="component" value="Unassembled WGS sequence"/>
</dbReference>
<feature type="compositionally biased region" description="Low complexity" evidence="7">
    <location>
        <begin position="1"/>
        <end position="24"/>
    </location>
</feature>
<evidence type="ECO:0000256" key="2">
    <source>
        <dbReference type="ARBA" id="ARBA00022574"/>
    </source>
</evidence>
<accession>A0A7J6P339</accession>
<evidence type="ECO:0000256" key="6">
    <source>
        <dbReference type="ARBA" id="ARBA00025740"/>
    </source>
</evidence>
<dbReference type="InterPro" id="IPR015943">
    <property type="entry name" value="WD40/YVTN_repeat-like_dom_sf"/>
</dbReference>
<evidence type="ECO:0000256" key="5">
    <source>
        <dbReference type="ARBA" id="ARBA00023235"/>
    </source>
</evidence>
<evidence type="ECO:0000256" key="3">
    <source>
        <dbReference type="ARBA" id="ARBA00022694"/>
    </source>
</evidence>
<keyword evidence="5" id="KW-0413">Isomerase</keyword>
<dbReference type="PROSITE" id="PS50984">
    <property type="entry name" value="TRUD"/>
    <property type="match status" value="1"/>
</dbReference>
<dbReference type="GO" id="GO:0001522">
    <property type="term" value="P:pseudouridine synthesis"/>
    <property type="evidence" value="ECO:0007669"/>
    <property type="project" value="InterPro"/>
</dbReference>
<keyword evidence="3" id="KW-0819">tRNA processing</keyword>
<evidence type="ECO:0000313" key="10">
    <source>
        <dbReference type="Proteomes" id="UP000541610"/>
    </source>
</evidence>
<dbReference type="PROSITE" id="PS01268">
    <property type="entry name" value="UPF0024"/>
    <property type="match status" value="1"/>
</dbReference>
<dbReference type="GO" id="GO:0008033">
    <property type="term" value="P:tRNA processing"/>
    <property type="evidence" value="ECO:0007669"/>
    <property type="project" value="UniProtKB-KW"/>
</dbReference>
<dbReference type="SMART" id="SM00320">
    <property type="entry name" value="WD40"/>
    <property type="match status" value="2"/>
</dbReference>
<feature type="domain" description="TRUD" evidence="8">
    <location>
        <begin position="936"/>
        <end position="1168"/>
    </location>
</feature>
<sequence>MSSSEASSTPSRSPCPSSPASSSSTVGVKPGASSESPTKQQQEPGAPPVYLLNMSLNQDHSGLCLATTKDFRTFFLYSQAQSDNFVEFRRRLMAAPVAAAVMLYKTNIRAIVSAAEPTRVLLWDDKTGTAPHALCSRPEVLSVQMRRDVIAVIYVYSLPELDVMLHLDTHGNSRGVCTLNCDVHRETVMCCPDQQRGGIRVQFLGRPNGLTGASTGGAHNSAIMALQLNVSGTLVASAGESGTVIKVWASEDGQLLHELRRGTTNTLICCLSFRDDDQYLVSSSSSNTVHVFRLASARHRRSGSDSQGSQLPVTLGPTPPEGSPPPPRPRATSTTAASFSSTLLSYATSAVNYVEQQTTTLLQLGGGTPEQTQAAKQSLTNTLPIGYFKSARSIAQFHLPDIDPATGRTSVDLRAVSGQGLTKANIGEGVPIRPLVCFSKTHPSRIYVFHYNGLRYECEFDDDGGVETALTSGSGEVPAATAMRLIQAITFFASRPDFHMENAAAKSDPPVDVGEGPWQANRSRYDPVAEYTVKQPPPEAVGITQFVNPLSLGGELRVKIKDWEVREVGTDFSVARLADEPLLAWWAEVERSISAEAKNELDIDPSEELSFPALEDSDKTKAVENAHWEGFALNAADARELIRDRLGDAAITRLDAFLHKAASRSHEAGVVRAKLGEGIMGDEDAYRLRGAIVAATKHMLVNIPCKFEGREHRVFYVAENRGFKKLLLQHMNLSDAQRLIGLITCGYGHREVEFTFRSSGHDVVANLASFSEEVAKYWRDLTFEIVSADAVERDGTPVRVSWSRVYSQRGLHGGKRWRCVLHKANLDTPRVLALLEKKLRLPRESIHYAGLKDKRGLTYQYVTIPATHSPEEIRSALKEACGDASRGWASLDNFQLHQSPEKKFKCGTLYGNCFRIRLRGIEPGSSSEVGSLRDTGFINYFGLQRFGWDKGDGQSSHVRTGGAIITRDFRGAVRSYLRPLADDVSEDAEIRREWLETGDAERATKALSKASTRDNRDITLYQTMLSELATCRDRGRRAMMLIPRTLWHLLAAAYVSCLWNRLASRRIREGGLRVVIGDLVKEPRSRELRLIRSEEAAKRYTIHDVRLPQLGEQVEGECRILNAGLNVEELYSDLIKDSEERGEIRPGSWLDARYSFSDLGFNQKLTTIPRRLIVRPTVLLAAEESNGDRLPDKNNLLLDFHLPRGSYATMLLREIVEGGN</sequence>
<dbReference type="CDD" id="cd02576">
    <property type="entry name" value="PseudoU_synth_ScPUS7"/>
    <property type="match status" value="1"/>
</dbReference>
<dbReference type="PANTHER" id="PTHR13326">
    <property type="entry name" value="TRNA PSEUDOURIDINE SYNTHASE D"/>
    <property type="match status" value="1"/>
</dbReference>
<dbReference type="Gene3D" id="2.130.10.10">
    <property type="entry name" value="YVTN repeat-like/Quinoprotein amine dehydrogenase"/>
    <property type="match status" value="1"/>
</dbReference>
<comment type="similarity">
    <text evidence="6">Belongs to the WD repeat PROPPIN family.</text>
</comment>
<comment type="caution">
    <text evidence="9">The sequence shown here is derived from an EMBL/GenBank/DDBJ whole genome shotgun (WGS) entry which is preliminary data.</text>
</comment>
<dbReference type="SUPFAM" id="SSF55120">
    <property type="entry name" value="Pseudouridine synthase"/>
    <property type="match status" value="1"/>
</dbReference>
<dbReference type="InterPro" id="IPR001680">
    <property type="entry name" value="WD40_rpt"/>
</dbReference>
<evidence type="ECO:0000313" key="9">
    <source>
        <dbReference type="EMBL" id="KAF4690160.1"/>
    </source>
</evidence>
<dbReference type="GO" id="GO:0003723">
    <property type="term" value="F:RNA binding"/>
    <property type="evidence" value="ECO:0007669"/>
    <property type="project" value="InterPro"/>
</dbReference>
<feature type="compositionally biased region" description="Pro residues" evidence="7">
    <location>
        <begin position="317"/>
        <end position="329"/>
    </location>
</feature>
<protein>
    <recommendedName>
        <fullName evidence="8">TRUD domain-containing protein</fullName>
    </recommendedName>
</protein>
<feature type="region of interest" description="Disordered" evidence="7">
    <location>
        <begin position="1"/>
        <end position="50"/>
    </location>
</feature>
<dbReference type="Pfam" id="PF01142">
    <property type="entry name" value="TruD"/>
    <property type="match status" value="1"/>
</dbReference>
<feature type="region of interest" description="Disordered" evidence="7">
    <location>
        <begin position="298"/>
        <end position="336"/>
    </location>
</feature>
<dbReference type="InterPro" id="IPR001656">
    <property type="entry name" value="PsdUridine_synth_TruD"/>
</dbReference>
<dbReference type="GO" id="GO:0009982">
    <property type="term" value="F:pseudouridine synthase activity"/>
    <property type="evidence" value="ECO:0007669"/>
    <property type="project" value="InterPro"/>
</dbReference>
<dbReference type="Gene3D" id="3.30.2350.20">
    <property type="entry name" value="TruD, catalytic domain"/>
    <property type="match status" value="2"/>
</dbReference>
<dbReference type="InterPro" id="IPR020119">
    <property type="entry name" value="PsdUridine_synth_TruD_CS"/>
</dbReference>
<dbReference type="InterPro" id="IPR036322">
    <property type="entry name" value="WD40_repeat_dom_sf"/>
</dbReference>
<dbReference type="Pfam" id="PF21032">
    <property type="entry name" value="PROPPIN"/>
    <property type="match status" value="1"/>
</dbReference>
<evidence type="ECO:0000259" key="8">
    <source>
        <dbReference type="PROSITE" id="PS50984"/>
    </source>
</evidence>
<dbReference type="InterPro" id="IPR048720">
    <property type="entry name" value="PROPPIN"/>
</dbReference>
<proteinExistence type="inferred from homology"/>
<dbReference type="OrthoDB" id="1667587at2759"/>
<reference evidence="9 10" key="1">
    <citation type="submission" date="2020-04" db="EMBL/GenBank/DDBJ databases">
        <title>Perkinsus olseni comparative genomics.</title>
        <authorList>
            <person name="Bogema D.R."/>
        </authorList>
    </citation>
    <scope>NUCLEOTIDE SEQUENCE [LARGE SCALE GENOMIC DNA]</scope>
    <source>
        <strain evidence="9">00978-12</strain>
    </source>
</reference>
<dbReference type="SUPFAM" id="SSF50978">
    <property type="entry name" value="WD40 repeat-like"/>
    <property type="match status" value="1"/>
</dbReference>
<gene>
    <name evidence="9" type="ORF">FOZ60_000616</name>
</gene>